<dbReference type="SUPFAM" id="SSF50685">
    <property type="entry name" value="Barwin-like endoglucanases"/>
    <property type="match status" value="1"/>
</dbReference>
<sequence length="363" mass="36401">MPSYTQIVLALVASVHATHLTLNDYTVLKNAVNNPPACGIGYQHLDVNKITAIAGIGGNYDSKCGSCVQVCGSSSCGYLLVVDGCAGSDHIDISTVAGPSIVGSDTGNHDVTMKFVDSSNCGGIWDGQGMDVAFPDGGAPANWAKLNSGGGGDGGYQAPATSPSSVAVQNVAPAPSAAPAPSTAPEVPSPYVAPEPEVQQTPSVQQPPSVEQEPVPSSTAEVAPPETPYPAVQQPQPTPSAAAPSSFTTVTTKTVPTPSPAAPAEYYEEPSAPTTASIETPVDSVHIPTPSGGAFYEASPTSVPTPSSVAVGTATYVVPTANTSHFTPSPSPAVPLFTGAASKNTAMPVVAGSLLAGFMALLF</sequence>
<keyword evidence="2" id="KW-0732">Signal</keyword>
<feature type="compositionally biased region" description="Low complexity" evidence="1">
    <location>
        <begin position="194"/>
        <end position="219"/>
    </location>
</feature>
<dbReference type="Proteomes" id="UP000799437">
    <property type="component" value="Unassembled WGS sequence"/>
</dbReference>
<dbReference type="Gene3D" id="2.40.40.10">
    <property type="entry name" value="RlpA-like domain"/>
    <property type="match status" value="1"/>
</dbReference>
<feature type="compositionally biased region" description="Low complexity" evidence="1">
    <location>
        <begin position="230"/>
        <end position="274"/>
    </location>
</feature>
<evidence type="ECO:0008006" key="5">
    <source>
        <dbReference type="Google" id="ProtNLM"/>
    </source>
</evidence>
<dbReference type="RefSeq" id="XP_033597308.1">
    <property type="nucleotide sequence ID" value="XM_033744638.1"/>
</dbReference>
<protein>
    <recommendedName>
        <fullName evidence="5">Expansin-like EG45 domain-containing protein</fullName>
    </recommendedName>
</protein>
<feature type="signal peptide" evidence="2">
    <location>
        <begin position="1"/>
        <end position="17"/>
    </location>
</feature>
<feature type="chain" id="PRO_5025546817" description="Expansin-like EG45 domain-containing protein" evidence="2">
    <location>
        <begin position="18"/>
        <end position="363"/>
    </location>
</feature>
<dbReference type="GeneID" id="54485692"/>
<evidence type="ECO:0000256" key="1">
    <source>
        <dbReference type="SAM" id="MobiDB-lite"/>
    </source>
</evidence>
<feature type="compositionally biased region" description="Low complexity" evidence="1">
    <location>
        <begin position="162"/>
        <end position="186"/>
    </location>
</feature>
<organism evidence="3 4">
    <name type="scientific">Pseudovirgaria hyperparasitica</name>
    <dbReference type="NCBI Taxonomy" id="470096"/>
    <lineage>
        <taxon>Eukaryota</taxon>
        <taxon>Fungi</taxon>
        <taxon>Dikarya</taxon>
        <taxon>Ascomycota</taxon>
        <taxon>Pezizomycotina</taxon>
        <taxon>Dothideomycetes</taxon>
        <taxon>Dothideomycetes incertae sedis</taxon>
        <taxon>Acrospermales</taxon>
        <taxon>Acrospermaceae</taxon>
        <taxon>Pseudovirgaria</taxon>
    </lineage>
</organism>
<feature type="region of interest" description="Disordered" evidence="1">
    <location>
        <begin position="144"/>
        <end position="276"/>
    </location>
</feature>
<evidence type="ECO:0000256" key="2">
    <source>
        <dbReference type="SAM" id="SignalP"/>
    </source>
</evidence>
<dbReference type="OrthoDB" id="5561496at2759"/>
<gene>
    <name evidence="3" type="ORF">EJ05DRAFT_479268</name>
</gene>
<dbReference type="AlphaFoldDB" id="A0A6A6VZV2"/>
<name>A0A6A6VZV2_9PEZI</name>
<evidence type="ECO:0000313" key="4">
    <source>
        <dbReference type="Proteomes" id="UP000799437"/>
    </source>
</evidence>
<dbReference type="EMBL" id="ML996579">
    <property type="protein sequence ID" value="KAF2754857.1"/>
    <property type="molecule type" value="Genomic_DNA"/>
</dbReference>
<accession>A0A6A6VZV2</accession>
<proteinExistence type="predicted"/>
<reference evidence="3" key="1">
    <citation type="journal article" date="2020" name="Stud. Mycol.">
        <title>101 Dothideomycetes genomes: a test case for predicting lifestyles and emergence of pathogens.</title>
        <authorList>
            <person name="Haridas S."/>
            <person name="Albert R."/>
            <person name="Binder M."/>
            <person name="Bloem J."/>
            <person name="Labutti K."/>
            <person name="Salamov A."/>
            <person name="Andreopoulos B."/>
            <person name="Baker S."/>
            <person name="Barry K."/>
            <person name="Bills G."/>
            <person name="Bluhm B."/>
            <person name="Cannon C."/>
            <person name="Castanera R."/>
            <person name="Culley D."/>
            <person name="Daum C."/>
            <person name="Ezra D."/>
            <person name="Gonzalez J."/>
            <person name="Henrissat B."/>
            <person name="Kuo A."/>
            <person name="Liang C."/>
            <person name="Lipzen A."/>
            <person name="Lutzoni F."/>
            <person name="Magnuson J."/>
            <person name="Mondo S."/>
            <person name="Nolan M."/>
            <person name="Ohm R."/>
            <person name="Pangilinan J."/>
            <person name="Park H.-J."/>
            <person name="Ramirez L."/>
            <person name="Alfaro M."/>
            <person name="Sun H."/>
            <person name="Tritt A."/>
            <person name="Yoshinaga Y."/>
            <person name="Zwiers L.-H."/>
            <person name="Turgeon B."/>
            <person name="Goodwin S."/>
            <person name="Spatafora J."/>
            <person name="Crous P."/>
            <person name="Grigoriev I."/>
        </authorList>
    </citation>
    <scope>NUCLEOTIDE SEQUENCE</scope>
    <source>
        <strain evidence="3">CBS 121739</strain>
    </source>
</reference>
<evidence type="ECO:0000313" key="3">
    <source>
        <dbReference type="EMBL" id="KAF2754857.1"/>
    </source>
</evidence>
<keyword evidence="4" id="KW-1185">Reference proteome</keyword>
<dbReference type="InterPro" id="IPR036908">
    <property type="entry name" value="RlpA-like_sf"/>
</dbReference>